<organism evidence="15 16">
    <name type="scientific">Stomoxys calcitrans</name>
    <name type="common">Stable fly</name>
    <name type="synonym">Conops calcitrans</name>
    <dbReference type="NCBI Taxonomy" id="35570"/>
    <lineage>
        <taxon>Eukaryota</taxon>
        <taxon>Metazoa</taxon>
        <taxon>Ecdysozoa</taxon>
        <taxon>Arthropoda</taxon>
        <taxon>Hexapoda</taxon>
        <taxon>Insecta</taxon>
        <taxon>Pterygota</taxon>
        <taxon>Neoptera</taxon>
        <taxon>Endopterygota</taxon>
        <taxon>Diptera</taxon>
        <taxon>Brachycera</taxon>
        <taxon>Muscomorpha</taxon>
        <taxon>Muscoidea</taxon>
        <taxon>Muscidae</taxon>
        <taxon>Stomoxys</taxon>
    </lineage>
</organism>
<keyword evidence="9 14" id="KW-0560">Oxidoreductase</keyword>
<keyword evidence="5 13" id="KW-0349">Heme</keyword>
<keyword evidence="7" id="KW-0256">Endoplasmic reticulum</keyword>
<dbReference type="InterPro" id="IPR036396">
    <property type="entry name" value="Cyt_P450_sf"/>
</dbReference>
<protein>
    <recommendedName>
        <fullName evidence="17">Cytochrome P450</fullName>
    </recommendedName>
</protein>
<dbReference type="CDD" id="cd11056">
    <property type="entry name" value="CYP6-like"/>
    <property type="match status" value="1"/>
</dbReference>
<evidence type="ECO:0000256" key="5">
    <source>
        <dbReference type="ARBA" id="ARBA00022617"/>
    </source>
</evidence>
<evidence type="ECO:0000256" key="6">
    <source>
        <dbReference type="ARBA" id="ARBA00022723"/>
    </source>
</evidence>
<gene>
    <name evidence="15" type="primary">106092115</name>
</gene>
<evidence type="ECO:0000256" key="8">
    <source>
        <dbReference type="ARBA" id="ARBA00022848"/>
    </source>
</evidence>
<evidence type="ECO:0000256" key="7">
    <source>
        <dbReference type="ARBA" id="ARBA00022824"/>
    </source>
</evidence>
<dbReference type="GO" id="GO:0046680">
    <property type="term" value="P:response to DDT"/>
    <property type="evidence" value="ECO:0007669"/>
    <property type="project" value="TreeGrafter"/>
</dbReference>
<evidence type="ECO:0000256" key="1">
    <source>
        <dbReference type="ARBA" id="ARBA00001971"/>
    </source>
</evidence>
<evidence type="ECO:0000256" key="3">
    <source>
        <dbReference type="ARBA" id="ARBA00004406"/>
    </source>
</evidence>
<evidence type="ECO:0000256" key="4">
    <source>
        <dbReference type="ARBA" id="ARBA00010617"/>
    </source>
</evidence>
<keyword evidence="8" id="KW-0492">Microsome</keyword>
<dbReference type="SUPFAM" id="SSF48264">
    <property type="entry name" value="Cytochrome P450"/>
    <property type="match status" value="1"/>
</dbReference>
<reference evidence="15" key="1">
    <citation type="submission" date="2020-05" db="UniProtKB">
        <authorList>
            <consortium name="EnsemblMetazoa"/>
        </authorList>
    </citation>
    <scope>IDENTIFICATION</scope>
    <source>
        <strain evidence="15">USDA</strain>
    </source>
</reference>
<dbReference type="PROSITE" id="PS00086">
    <property type="entry name" value="CYTOCHROME_P450"/>
    <property type="match status" value="1"/>
</dbReference>
<dbReference type="OrthoDB" id="2789670at2759"/>
<evidence type="ECO:0000256" key="12">
    <source>
        <dbReference type="ARBA" id="ARBA00023136"/>
    </source>
</evidence>
<dbReference type="GO" id="GO:0005789">
    <property type="term" value="C:endoplasmic reticulum membrane"/>
    <property type="evidence" value="ECO:0007669"/>
    <property type="project" value="UniProtKB-SubCell"/>
</dbReference>
<dbReference type="PRINTS" id="PR00385">
    <property type="entry name" value="P450"/>
</dbReference>
<dbReference type="Gene3D" id="1.10.630.10">
    <property type="entry name" value="Cytochrome P450"/>
    <property type="match status" value="1"/>
</dbReference>
<keyword evidence="16" id="KW-1185">Reference proteome</keyword>
<evidence type="ECO:0008006" key="17">
    <source>
        <dbReference type="Google" id="ProtNLM"/>
    </source>
</evidence>
<dbReference type="Proteomes" id="UP000095300">
    <property type="component" value="Unassembled WGS sequence"/>
</dbReference>
<dbReference type="GO" id="GO:0016705">
    <property type="term" value="F:oxidoreductase activity, acting on paired donors, with incorporation or reduction of molecular oxygen"/>
    <property type="evidence" value="ECO:0007669"/>
    <property type="project" value="InterPro"/>
</dbReference>
<dbReference type="AlphaFoldDB" id="A0A1I8PK91"/>
<keyword evidence="6 13" id="KW-0479">Metal-binding</keyword>
<dbReference type="GO" id="GO:0004497">
    <property type="term" value="F:monooxygenase activity"/>
    <property type="evidence" value="ECO:0007669"/>
    <property type="project" value="UniProtKB-KW"/>
</dbReference>
<accession>A0A1I8PK91</accession>
<evidence type="ECO:0000256" key="10">
    <source>
        <dbReference type="ARBA" id="ARBA00023004"/>
    </source>
</evidence>
<dbReference type="InterPro" id="IPR050476">
    <property type="entry name" value="Insect_CytP450_Detox"/>
</dbReference>
<comment type="similarity">
    <text evidence="4 14">Belongs to the cytochrome P450 family.</text>
</comment>
<dbReference type="InterPro" id="IPR017972">
    <property type="entry name" value="Cyt_P450_CS"/>
</dbReference>
<dbReference type="GO" id="GO:0020037">
    <property type="term" value="F:heme binding"/>
    <property type="evidence" value="ECO:0007669"/>
    <property type="project" value="InterPro"/>
</dbReference>
<dbReference type="Pfam" id="PF00067">
    <property type="entry name" value="p450"/>
    <property type="match status" value="1"/>
</dbReference>
<proteinExistence type="inferred from homology"/>
<name>A0A1I8PK91_STOCA</name>
<evidence type="ECO:0000256" key="13">
    <source>
        <dbReference type="PIRSR" id="PIRSR602401-1"/>
    </source>
</evidence>
<evidence type="ECO:0000256" key="2">
    <source>
        <dbReference type="ARBA" id="ARBA00004174"/>
    </source>
</evidence>
<dbReference type="STRING" id="35570.A0A1I8PK91"/>
<dbReference type="KEGG" id="scac:106092115"/>
<evidence type="ECO:0000256" key="14">
    <source>
        <dbReference type="RuleBase" id="RU000461"/>
    </source>
</evidence>
<dbReference type="InterPro" id="IPR002401">
    <property type="entry name" value="Cyt_P450_E_grp-I"/>
</dbReference>
<dbReference type="GO" id="GO:0005506">
    <property type="term" value="F:iron ion binding"/>
    <property type="evidence" value="ECO:0007669"/>
    <property type="project" value="InterPro"/>
</dbReference>
<evidence type="ECO:0000256" key="9">
    <source>
        <dbReference type="ARBA" id="ARBA00023002"/>
    </source>
</evidence>
<keyword evidence="12" id="KW-0472">Membrane</keyword>
<dbReference type="InterPro" id="IPR001128">
    <property type="entry name" value="Cyt_P450"/>
</dbReference>
<dbReference type="VEuPathDB" id="VectorBase:SCAU008874"/>
<evidence type="ECO:0000256" key="11">
    <source>
        <dbReference type="ARBA" id="ARBA00023033"/>
    </source>
</evidence>
<evidence type="ECO:0000313" key="15">
    <source>
        <dbReference type="EnsemblMetazoa" id="SCAU008874-PB"/>
    </source>
</evidence>
<keyword evidence="10 13" id="KW-0408">Iron</keyword>
<dbReference type="EnsemblMetazoa" id="SCAU008874-RB">
    <property type="protein sequence ID" value="SCAU008874-PB"/>
    <property type="gene ID" value="SCAU008874"/>
</dbReference>
<evidence type="ECO:0000313" key="16">
    <source>
        <dbReference type="Proteomes" id="UP000095300"/>
    </source>
</evidence>
<dbReference type="PANTHER" id="PTHR24292">
    <property type="entry name" value="CYTOCHROME P450"/>
    <property type="match status" value="1"/>
</dbReference>
<comment type="subcellular location">
    <subcellularLocation>
        <location evidence="3">Endoplasmic reticulum membrane</location>
        <topology evidence="3">Peripheral membrane protein</topology>
    </subcellularLocation>
    <subcellularLocation>
        <location evidence="2">Microsome membrane</location>
        <topology evidence="2">Peripheral membrane protein</topology>
    </subcellularLocation>
</comment>
<keyword evidence="11 14" id="KW-0503">Monooxygenase</keyword>
<comment type="cofactor">
    <cofactor evidence="1 13">
        <name>heme</name>
        <dbReference type="ChEBI" id="CHEBI:30413"/>
    </cofactor>
</comment>
<dbReference type="GO" id="GO:0046701">
    <property type="term" value="P:insecticide catabolic process"/>
    <property type="evidence" value="ECO:0007669"/>
    <property type="project" value="TreeGrafter"/>
</dbReference>
<dbReference type="PANTHER" id="PTHR24292:SF45">
    <property type="entry name" value="CYTOCHROME P450 6G1-RELATED"/>
    <property type="match status" value="1"/>
</dbReference>
<sequence length="514" mass="59772">MLCTIVCILFLALLLALYVCYKVQFSYWSRRNIIPSVPGKIFSGNLIEFLTFKTNFAYHLKTIYDDPQFIDVPVVGVYDLFKPSLFIRDPELIKSVLVRDFESFPNRFPEMDLNHDPIGARSMFFTKYSIWKKMRTKLNPLFTSAKLKNMYYLIQNVCKNMEHHLDQQAYVYRVEMKDFCARYTTDIIATTLLGFQSNSLENPAEELNKEVRKLADYNWRLAFDYMIIIYFPKLAKFFGSRVLYPQTELFFRSCVPRAIAEREHSDKCRFDLIDMLVKLKREAISLGENMKDFMYCLIAQAMVMTVAGFETSSTTMANALLELAKQPDLQKRLKDEIRTAFSRADQFKIPYEDLNKLEYMDMVVSETLRLYPVLPVLQRICQRPPGKAESYSLKPYCEFSIPDGMPVYISMYGLHYDPKYWTNPTTFDPERFSAENKQSLNPGIYLPFGMGPHNCIGVRLGLLQVKCGLLHLLRNHHVRVCEATLLKPEFEAKSILLQLKGGVYLEIVKDCLSA</sequence>
<feature type="binding site" description="axial binding residue" evidence="13">
    <location>
        <position position="455"/>
    </location>
    <ligand>
        <name>heme</name>
        <dbReference type="ChEBI" id="CHEBI:30413"/>
    </ligand>
    <ligandPart>
        <name>Fe</name>
        <dbReference type="ChEBI" id="CHEBI:18248"/>
    </ligandPart>
</feature>
<dbReference type="FunFam" id="1.10.630.10:FF:000042">
    <property type="entry name" value="Cytochrome P450"/>
    <property type="match status" value="1"/>
</dbReference>
<dbReference type="PRINTS" id="PR00463">
    <property type="entry name" value="EP450I"/>
</dbReference>